<dbReference type="OrthoDB" id="5424209at2759"/>
<proteinExistence type="predicted"/>
<keyword evidence="3" id="KW-1185">Reference proteome</keyword>
<evidence type="ECO:0000313" key="3">
    <source>
        <dbReference type="Proteomes" id="UP001152049"/>
    </source>
</evidence>
<protein>
    <submittedName>
        <fullName evidence="2">Uncharacterized protein</fullName>
    </submittedName>
</protein>
<comment type="caution">
    <text evidence="2">The sequence shown here is derived from an EMBL/GenBank/DDBJ whole genome shotgun (WGS) entry which is preliminary data.</text>
</comment>
<accession>A0A9W8SCN2</accession>
<dbReference type="Proteomes" id="UP001152049">
    <property type="component" value="Unassembled WGS sequence"/>
</dbReference>
<feature type="region of interest" description="Disordered" evidence="1">
    <location>
        <begin position="1"/>
        <end position="24"/>
    </location>
</feature>
<dbReference type="AlphaFoldDB" id="A0A9W8SCN2"/>
<dbReference type="EMBL" id="JAOQAZ010000003">
    <property type="protein sequence ID" value="KAJ4268696.1"/>
    <property type="molecule type" value="Genomic_DNA"/>
</dbReference>
<name>A0A9W8SCN2_9HYPO</name>
<evidence type="ECO:0000256" key="1">
    <source>
        <dbReference type="SAM" id="MobiDB-lite"/>
    </source>
</evidence>
<gene>
    <name evidence="2" type="ORF">NW762_002763</name>
</gene>
<evidence type="ECO:0000313" key="2">
    <source>
        <dbReference type="EMBL" id="KAJ4268696.1"/>
    </source>
</evidence>
<organism evidence="2 3">
    <name type="scientific">Fusarium torreyae</name>
    <dbReference type="NCBI Taxonomy" id="1237075"/>
    <lineage>
        <taxon>Eukaryota</taxon>
        <taxon>Fungi</taxon>
        <taxon>Dikarya</taxon>
        <taxon>Ascomycota</taxon>
        <taxon>Pezizomycotina</taxon>
        <taxon>Sordariomycetes</taxon>
        <taxon>Hypocreomycetidae</taxon>
        <taxon>Hypocreales</taxon>
        <taxon>Nectriaceae</taxon>
        <taxon>Fusarium</taxon>
    </lineage>
</organism>
<sequence>MSKTKATAIPRQPEPPTDEETGSYYLGLSGSPRLVARSSIGPWTLLEDEYTVSKTIDPVGNHPIVRLWNDSTGRLRHDILAAVASIEWTIMDILRVGFSRRIHTTDEPVEKPITLLVSVQPDSTPWSLGIEVALRCREILRQYGIRDVEVELMESRLSTSNSTGAKLTSEALTEPVHVRAQLSEFLGTSIASANTPLREGTKELYLRLKGKDKILAVTCRHILFPDDAPNVDQRHNDSAPHLVIQPGEGTLKVAVGWLAASIEMNENMIAHALPGLDTTDEEALIQTSQALQTRFKEAMDYKQRAIGHLLFSPKTEQDPAIIAESLDEEAIPVAKSGPTSGLTFGLANEAKSIIRRPCEEEGAEQFTSEEWCIMGIKRWRIERTEFSDKGDSGSCVWDMHGRAVGMVASGKKARDDGKQDTTYVTPIEWLLKGIRDYGFDVELV</sequence>
<reference evidence="2" key="1">
    <citation type="submission" date="2022-09" db="EMBL/GenBank/DDBJ databases">
        <title>Fusarium specimens isolated from Avocado Roots.</title>
        <authorList>
            <person name="Stajich J."/>
            <person name="Roper C."/>
            <person name="Heimlech-Rivalta G."/>
        </authorList>
    </citation>
    <scope>NUCLEOTIDE SEQUENCE</scope>
    <source>
        <strain evidence="2">CF00136</strain>
    </source>
</reference>